<dbReference type="Gene3D" id="1.20.140.10">
    <property type="entry name" value="Butyryl-CoA Dehydrogenase, subunit A, domain 3"/>
    <property type="match status" value="1"/>
</dbReference>
<feature type="domain" description="Acyl-CoA oxidase/dehydrogenase middle" evidence="7">
    <location>
        <begin position="123"/>
        <end position="213"/>
    </location>
</feature>
<dbReference type="Pfam" id="PF02770">
    <property type="entry name" value="Acyl-CoA_dh_M"/>
    <property type="match status" value="1"/>
</dbReference>
<evidence type="ECO:0000256" key="5">
    <source>
        <dbReference type="RuleBase" id="RU362125"/>
    </source>
</evidence>
<evidence type="ECO:0000256" key="4">
    <source>
        <dbReference type="ARBA" id="ARBA00022827"/>
    </source>
</evidence>
<dbReference type="Pfam" id="PF00441">
    <property type="entry name" value="Acyl-CoA_dh_1"/>
    <property type="match status" value="1"/>
</dbReference>
<feature type="domain" description="Acyl-CoA dehydrogenase/oxidase C-terminal" evidence="6">
    <location>
        <begin position="230"/>
        <end position="374"/>
    </location>
</feature>
<dbReference type="PATRIC" id="fig|1408254.3.peg.43"/>
<dbReference type="Gene3D" id="2.40.110.10">
    <property type="entry name" value="Butyryl-CoA Dehydrogenase, subunit A, domain 2"/>
    <property type="match status" value="1"/>
</dbReference>
<name>V6MD11_9BACL</name>
<keyword evidence="10" id="KW-1185">Reference proteome</keyword>
<dbReference type="GO" id="GO:0050660">
    <property type="term" value="F:flavin adenine dinucleotide binding"/>
    <property type="evidence" value="ECO:0007669"/>
    <property type="project" value="InterPro"/>
</dbReference>
<dbReference type="InterPro" id="IPR013786">
    <property type="entry name" value="AcylCoA_DH/ox_N"/>
</dbReference>
<reference evidence="9 10" key="1">
    <citation type="journal article" date="2014" name="Genome Announc.">
        <title>Draft Genome Sequence of Brevibacillus panacihumi Strain W25, a Halotolerant Hydrocarbon-Degrading Bacterium.</title>
        <authorList>
            <person name="Wang X."/>
            <person name="Jin D."/>
            <person name="Zhou L."/>
            <person name="Wu L."/>
            <person name="An W."/>
            <person name="Chen Y."/>
            <person name="Zhao L."/>
        </authorList>
    </citation>
    <scope>NUCLEOTIDE SEQUENCE [LARGE SCALE GENOMIC DNA]</scope>
    <source>
        <strain evidence="9 10">W25</strain>
    </source>
</reference>
<keyword evidence="3 5" id="KW-0285">Flavoprotein</keyword>
<dbReference type="InterPro" id="IPR009075">
    <property type="entry name" value="AcylCo_DH/oxidase_C"/>
</dbReference>
<keyword evidence="5" id="KW-0560">Oxidoreductase</keyword>
<dbReference type="GO" id="GO:0003995">
    <property type="term" value="F:acyl-CoA dehydrogenase activity"/>
    <property type="evidence" value="ECO:0007669"/>
    <property type="project" value="InterPro"/>
</dbReference>
<dbReference type="Gene3D" id="1.10.540.10">
    <property type="entry name" value="Acyl-CoA dehydrogenase/oxidase, N-terminal domain"/>
    <property type="match status" value="1"/>
</dbReference>
<evidence type="ECO:0000256" key="1">
    <source>
        <dbReference type="ARBA" id="ARBA00001974"/>
    </source>
</evidence>
<dbReference type="PROSITE" id="PS00072">
    <property type="entry name" value="ACYL_COA_DH_1"/>
    <property type="match status" value="1"/>
</dbReference>
<dbReference type="Pfam" id="PF02771">
    <property type="entry name" value="Acyl-CoA_dh_N"/>
    <property type="match status" value="1"/>
</dbReference>
<comment type="cofactor">
    <cofactor evidence="1 5">
        <name>FAD</name>
        <dbReference type="ChEBI" id="CHEBI:57692"/>
    </cofactor>
</comment>
<keyword evidence="4 5" id="KW-0274">FAD</keyword>
<sequence length="380" mass="41739">MSVHSGENSLLRAWQEEAASFVDQHLAPYANQFDQTEQIPGEFIGQLAQKGFLSAMLPAEYGGRNFDMITLGILAEEIGRGCSSVRSLLTVHGMVIQAIYKWGTRDQKTRWLPSLAAGESIGAFALSEEQAGSDVQGLQTVAVETEDAYWITGVKKWTTFGQIADVFLVFALLDGQPSAFLIPRESPGVRVKKLTGILGTRASMLAEIHFDRCRISKDALIGKKGFGLSHVATSCLDYGRYTIAWGCVGIAEACLRDSLKYTSSRKQFGVYLREQQLIQKMITEMVSGVKAARLLCMRAGELKDAGHPEAMMETWVAKYFASTTATKTANQAVQIHGANGCSPDYAVQRYLRDSKVMEIIEGSTQMHEILIATHAYTTLD</sequence>
<dbReference type="InterPro" id="IPR006089">
    <property type="entry name" value="Acyl-CoA_DH_CS"/>
</dbReference>
<dbReference type="HOGENOM" id="CLU_018204_0_2_9"/>
<organism evidence="9 10">
    <name type="scientific">Brevibacillus panacihumi W25</name>
    <dbReference type="NCBI Taxonomy" id="1408254"/>
    <lineage>
        <taxon>Bacteria</taxon>
        <taxon>Bacillati</taxon>
        <taxon>Bacillota</taxon>
        <taxon>Bacilli</taxon>
        <taxon>Bacillales</taxon>
        <taxon>Paenibacillaceae</taxon>
        <taxon>Brevibacillus</taxon>
    </lineage>
</organism>
<dbReference type="OrthoDB" id="9802447at2"/>
<evidence type="ECO:0000259" key="8">
    <source>
        <dbReference type="Pfam" id="PF02771"/>
    </source>
</evidence>
<dbReference type="AlphaFoldDB" id="V6MD11"/>
<dbReference type="InterPro" id="IPR006091">
    <property type="entry name" value="Acyl-CoA_Oxase/DH_mid-dom"/>
</dbReference>
<dbReference type="Proteomes" id="UP000017973">
    <property type="component" value="Unassembled WGS sequence"/>
</dbReference>
<dbReference type="InterPro" id="IPR036250">
    <property type="entry name" value="AcylCo_DH-like_C"/>
</dbReference>
<dbReference type="SUPFAM" id="SSF47203">
    <property type="entry name" value="Acyl-CoA dehydrogenase C-terminal domain-like"/>
    <property type="match status" value="1"/>
</dbReference>
<evidence type="ECO:0000256" key="3">
    <source>
        <dbReference type="ARBA" id="ARBA00022630"/>
    </source>
</evidence>
<dbReference type="FunFam" id="1.20.140.10:FF:000004">
    <property type="entry name" value="Acyl-CoA dehydrogenase FadE25"/>
    <property type="match status" value="1"/>
</dbReference>
<dbReference type="SUPFAM" id="SSF56645">
    <property type="entry name" value="Acyl-CoA dehydrogenase NM domain-like"/>
    <property type="match status" value="1"/>
</dbReference>
<dbReference type="eggNOG" id="COG1960">
    <property type="taxonomic scope" value="Bacteria"/>
</dbReference>
<dbReference type="PANTHER" id="PTHR43884">
    <property type="entry name" value="ACYL-COA DEHYDROGENASE"/>
    <property type="match status" value="1"/>
</dbReference>
<evidence type="ECO:0000313" key="10">
    <source>
        <dbReference type="Proteomes" id="UP000017973"/>
    </source>
</evidence>
<evidence type="ECO:0000259" key="6">
    <source>
        <dbReference type="Pfam" id="PF00441"/>
    </source>
</evidence>
<dbReference type="STRING" id="1408254.T458_00210"/>
<feature type="domain" description="Acyl-CoA dehydrogenase/oxidase N-terminal" evidence="8">
    <location>
        <begin position="12"/>
        <end position="119"/>
    </location>
</feature>
<dbReference type="InterPro" id="IPR037069">
    <property type="entry name" value="AcylCoA_DH/ox_N_sf"/>
</dbReference>
<dbReference type="EMBL" id="AYJU01000001">
    <property type="protein sequence ID" value="EST55795.1"/>
    <property type="molecule type" value="Genomic_DNA"/>
</dbReference>
<comment type="caution">
    <text evidence="9">The sequence shown here is derived from an EMBL/GenBank/DDBJ whole genome shotgun (WGS) entry which is preliminary data.</text>
</comment>
<accession>V6MD11</accession>
<evidence type="ECO:0000259" key="7">
    <source>
        <dbReference type="Pfam" id="PF02770"/>
    </source>
</evidence>
<comment type="similarity">
    <text evidence="2 5">Belongs to the acyl-CoA dehydrogenase family.</text>
</comment>
<proteinExistence type="inferred from homology"/>
<dbReference type="InterPro" id="IPR046373">
    <property type="entry name" value="Acyl-CoA_Oxase/DH_mid-dom_sf"/>
</dbReference>
<dbReference type="RefSeq" id="WP_023554143.1">
    <property type="nucleotide sequence ID" value="NZ_KI629782.1"/>
</dbReference>
<gene>
    <name evidence="9" type="ORF">T458_00210</name>
</gene>
<dbReference type="InterPro" id="IPR009100">
    <property type="entry name" value="AcylCoA_DH/oxidase_NM_dom_sf"/>
</dbReference>
<evidence type="ECO:0000256" key="2">
    <source>
        <dbReference type="ARBA" id="ARBA00009347"/>
    </source>
</evidence>
<protein>
    <submittedName>
        <fullName evidence="9">Acyl-CoA dehydrogenase</fullName>
    </submittedName>
</protein>
<dbReference type="PIRSF" id="PIRSF016578">
    <property type="entry name" value="HsaA"/>
    <property type="match status" value="1"/>
</dbReference>
<dbReference type="PANTHER" id="PTHR43884:SF12">
    <property type="entry name" value="ISOVALERYL-COA DEHYDROGENASE, MITOCHONDRIAL-RELATED"/>
    <property type="match status" value="1"/>
</dbReference>
<evidence type="ECO:0000313" key="9">
    <source>
        <dbReference type="EMBL" id="EST55795.1"/>
    </source>
</evidence>